<dbReference type="InterPro" id="IPR036249">
    <property type="entry name" value="Thioredoxin-like_sf"/>
</dbReference>
<dbReference type="FunFam" id="3.40.30.10:FF:000015">
    <property type="entry name" value="NADH-quinone oxidoreductase subunit E"/>
    <property type="match status" value="1"/>
</dbReference>
<dbReference type="GO" id="GO:0050583">
    <property type="term" value="F:hydrogen dehydrogenase (NADP+) activity"/>
    <property type="evidence" value="ECO:0007669"/>
    <property type="project" value="UniProtKB-EC"/>
</dbReference>
<evidence type="ECO:0000256" key="1">
    <source>
        <dbReference type="ARBA" id="ARBA00010643"/>
    </source>
</evidence>
<gene>
    <name evidence="7" type="primary">hndA_22</name>
    <name evidence="7" type="ORF">SDC9_68304</name>
</gene>
<accession>A0A644Y6V9</accession>
<dbReference type="PANTHER" id="PTHR43342:SF1">
    <property type="entry name" value="BIFURCATING [FEFE] HYDROGENASE GAMMA SUBUNIT"/>
    <property type="match status" value="1"/>
</dbReference>
<dbReference type="InterPro" id="IPR028431">
    <property type="entry name" value="NADP_DH_HndA-like"/>
</dbReference>
<dbReference type="Gene3D" id="1.10.10.1590">
    <property type="entry name" value="NADH-quinone oxidoreductase subunit E"/>
    <property type="match status" value="1"/>
</dbReference>
<dbReference type="PIRSF" id="PIRSF000216">
    <property type="entry name" value="NADH_DH_24kDa"/>
    <property type="match status" value="1"/>
</dbReference>
<dbReference type="EMBL" id="VSSQ01003681">
    <property type="protein sequence ID" value="MPM21854.1"/>
    <property type="molecule type" value="Genomic_DNA"/>
</dbReference>
<dbReference type="NCBIfam" id="TIGR01958">
    <property type="entry name" value="nuoE_fam"/>
    <property type="match status" value="1"/>
</dbReference>
<name>A0A644Y6V9_9ZZZZ</name>
<dbReference type="AlphaFoldDB" id="A0A644Y6V9"/>
<keyword evidence="7" id="KW-0560">Oxidoreductase</keyword>
<evidence type="ECO:0000256" key="3">
    <source>
        <dbReference type="ARBA" id="ARBA00022723"/>
    </source>
</evidence>
<evidence type="ECO:0000256" key="5">
    <source>
        <dbReference type="ARBA" id="ARBA00023014"/>
    </source>
</evidence>
<comment type="similarity">
    <text evidence="1">Belongs to the complex I 24 kDa subunit family.</text>
</comment>
<dbReference type="GO" id="GO:0046872">
    <property type="term" value="F:metal ion binding"/>
    <property type="evidence" value="ECO:0007669"/>
    <property type="project" value="UniProtKB-KW"/>
</dbReference>
<dbReference type="EC" id="1.12.1.3" evidence="7"/>
<keyword evidence="4" id="KW-0408">Iron</keyword>
<dbReference type="PANTHER" id="PTHR43342">
    <property type="entry name" value="NADH-QUINONE OXIDOREDUCTASE, E SUBUNIT"/>
    <property type="match status" value="1"/>
</dbReference>
<evidence type="ECO:0000313" key="7">
    <source>
        <dbReference type="EMBL" id="MPM21854.1"/>
    </source>
</evidence>
<evidence type="ECO:0000256" key="6">
    <source>
        <dbReference type="ARBA" id="ARBA00034078"/>
    </source>
</evidence>
<protein>
    <submittedName>
        <fullName evidence="7">NADP-reducing hydrogenase subunit HndA</fullName>
        <ecNumber evidence="7">1.12.1.3</ecNumber>
    </submittedName>
</protein>
<evidence type="ECO:0000256" key="2">
    <source>
        <dbReference type="ARBA" id="ARBA00022714"/>
    </source>
</evidence>
<reference evidence="7" key="1">
    <citation type="submission" date="2019-08" db="EMBL/GenBank/DDBJ databases">
        <authorList>
            <person name="Kucharzyk K."/>
            <person name="Murdoch R.W."/>
            <person name="Higgins S."/>
            <person name="Loffler F."/>
        </authorList>
    </citation>
    <scope>NUCLEOTIDE SEQUENCE</scope>
</reference>
<dbReference type="InterPro" id="IPR041921">
    <property type="entry name" value="NuoE_N"/>
</dbReference>
<comment type="cofactor">
    <cofactor evidence="6">
        <name>[2Fe-2S] cluster</name>
        <dbReference type="ChEBI" id="CHEBI:190135"/>
    </cofactor>
</comment>
<comment type="caution">
    <text evidence="7">The sequence shown here is derived from an EMBL/GenBank/DDBJ whole genome shotgun (WGS) entry which is preliminary data.</text>
</comment>
<dbReference type="CDD" id="cd03064">
    <property type="entry name" value="TRX_Fd_NuoE"/>
    <property type="match status" value="1"/>
</dbReference>
<keyword evidence="2" id="KW-0001">2Fe-2S</keyword>
<organism evidence="7">
    <name type="scientific">bioreactor metagenome</name>
    <dbReference type="NCBI Taxonomy" id="1076179"/>
    <lineage>
        <taxon>unclassified sequences</taxon>
        <taxon>metagenomes</taxon>
        <taxon>ecological metagenomes</taxon>
    </lineage>
</organism>
<evidence type="ECO:0000256" key="4">
    <source>
        <dbReference type="ARBA" id="ARBA00023004"/>
    </source>
</evidence>
<keyword evidence="5" id="KW-0411">Iron-sulfur</keyword>
<proteinExistence type="inferred from homology"/>
<dbReference type="SUPFAM" id="SSF52833">
    <property type="entry name" value="Thioredoxin-like"/>
    <property type="match status" value="1"/>
</dbReference>
<dbReference type="GO" id="GO:0051537">
    <property type="term" value="F:2 iron, 2 sulfur cluster binding"/>
    <property type="evidence" value="ECO:0007669"/>
    <property type="project" value="UniProtKB-KW"/>
</dbReference>
<dbReference type="InterPro" id="IPR042128">
    <property type="entry name" value="NuoE_dom"/>
</dbReference>
<sequence>MDMETTIDKILAQYDNSGRDSLIPLLQEIQEKEGYLSEEAIVKTGEKLRIPTSKIYGVATFYNQFRFEPMGKYHIQVCRGTACHVLGSATVLQELESNLKIKAGQTTRDGRFSIEVVACIGACGLAPVICINGEFFAKVTTEKIKEIIENYRAKE</sequence>
<dbReference type="Gene3D" id="3.40.30.10">
    <property type="entry name" value="Glutaredoxin"/>
    <property type="match status" value="1"/>
</dbReference>
<dbReference type="InterPro" id="IPR002023">
    <property type="entry name" value="NuoE-like"/>
</dbReference>
<dbReference type="Pfam" id="PF01257">
    <property type="entry name" value="2Fe-2S_thioredx"/>
    <property type="match status" value="1"/>
</dbReference>
<dbReference type="NCBIfam" id="NF005722">
    <property type="entry name" value="PRK07539.1-2"/>
    <property type="match status" value="1"/>
</dbReference>
<keyword evidence="3" id="KW-0479">Metal-binding</keyword>